<dbReference type="Proteomes" id="UP000054729">
    <property type="component" value="Unassembled WGS sequence"/>
</dbReference>
<dbReference type="PANTHER" id="PTHR30629">
    <property type="entry name" value="PROPHAGE INTEGRASE"/>
    <property type="match status" value="1"/>
</dbReference>
<dbReference type="Gene3D" id="1.10.443.10">
    <property type="entry name" value="Intergrase catalytic core"/>
    <property type="match status" value="1"/>
</dbReference>
<evidence type="ECO:0000313" key="7">
    <source>
        <dbReference type="Proteomes" id="UP000054729"/>
    </source>
</evidence>
<organism evidence="6 7">
    <name type="scientific">Legionella waltersii</name>
    <dbReference type="NCBI Taxonomy" id="66969"/>
    <lineage>
        <taxon>Bacteria</taxon>
        <taxon>Pseudomonadati</taxon>
        <taxon>Pseudomonadota</taxon>
        <taxon>Gammaproteobacteria</taxon>
        <taxon>Legionellales</taxon>
        <taxon>Legionellaceae</taxon>
        <taxon>Legionella</taxon>
    </lineage>
</organism>
<dbReference type="Pfam" id="PF22022">
    <property type="entry name" value="Phage_int_M"/>
    <property type="match status" value="1"/>
</dbReference>
<keyword evidence="3" id="KW-0238">DNA-binding</keyword>
<keyword evidence="2" id="KW-0229">DNA integration</keyword>
<evidence type="ECO:0000256" key="1">
    <source>
        <dbReference type="ARBA" id="ARBA00008857"/>
    </source>
</evidence>
<evidence type="ECO:0000313" key="6">
    <source>
        <dbReference type="EMBL" id="KTD74838.1"/>
    </source>
</evidence>
<dbReference type="InterPro" id="IPR053876">
    <property type="entry name" value="Phage_int_M"/>
</dbReference>
<dbReference type="Pfam" id="PF00589">
    <property type="entry name" value="Phage_integrase"/>
    <property type="match status" value="1"/>
</dbReference>
<dbReference type="EMBL" id="LNZB01000060">
    <property type="protein sequence ID" value="KTD74838.1"/>
    <property type="molecule type" value="Genomic_DNA"/>
</dbReference>
<dbReference type="SUPFAM" id="SSF56349">
    <property type="entry name" value="DNA breaking-rejoining enzymes"/>
    <property type="match status" value="1"/>
</dbReference>
<dbReference type="InterPro" id="IPR010998">
    <property type="entry name" value="Integrase_recombinase_N"/>
</dbReference>
<dbReference type="PROSITE" id="PS51898">
    <property type="entry name" value="TYR_RECOMBINASE"/>
    <property type="match status" value="1"/>
</dbReference>
<dbReference type="InterPro" id="IPR025166">
    <property type="entry name" value="Integrase_DNA_bind_dom"/>
</dbReference>
<sequence>MEKFTHKKIASLTAKKGRYHITEGNGFCLRVSPAETKTWFYRYKHNGKEKWLTLGHFPAMGVAEARSLFNELWNKRQNGENPEECLKQEPESHTDTTVEQLVTEWYSGYIEKHRAHPQQIKQIIYADIIPLLGDKKLAKLKTKEITLALDKIVNRGSPIHANKVLAALKQAFNYGESRGDMLSNPAANIRARDIGGLEKARERYLTLEEIKELWHFLDSDKNHISVQIKNSLKIILLTGVRGGELRVAKWSEFDFDKSLWTIPAVNTKTGTILRVHLTPFMKSLLLELKKNNSSEYVISGLNGLSCLSDKAIPKAVNRIQERLNIPQWTPHDLRRTFATQLGETLNIDPVVIEKCLGHKMPKIMATYNKNEMLPQRKEALEKWANFVSKLVLELHNNDYTAVTIMDVINEY</sequence>
<dbReference type="PANTHER" id="PTHR30629:SF2">
    <property type="entry name" value="PROPHAGE INTEGRASE INTS-RELATED"/>
    <property type="match status" value="1"/>
</dbReference>
<name>A0A0W1A0L0_9GAMM</name>
<comment type="caution">
    <text evidence="6">The sequence shown here is derived from an EMBL/GenBank/DDBJ whole genome shotgun (WGS) entry which is preliminary data.</text>
</comment>
<dbReference type="Pfam" id="PF13356">
    <property type="entry name" value="Arm-DNA-bind_3"/>
    <property type="match status" value="1"/>
</dbReference>
<evidence type="ECO:0000256" key="4">
    <source>
        <dbReference type="ARBA" id="ARBA00023172"/>
    </source>
</evidence>
<dbReference type="OrthoDB" id="9795573at2"/>
<dbReference type="InterPro" id="IPR011010">
    <property type="entry name" value="DNA_brk_join_enz"/>
</dbReference>
<dbReference type="STRING" id="66969.Lwal_2879"/>
<dbReference type="InterPro" id="IPR002104">
    <property type="entry name" value="Integrase_catalytic"/>
</dbReference>
<accession>A0A0W1A0L0</accession>
<dbReference type="InterPro" id="IPR038488">
    <property type="entry name" value="Integrase_DNA-bd_sf"/>
</dbReference>
<gene>
    <name evidence="6" type="ORF">Lwal_2879</name>
</gene>
<evidence type="ECO:0000256" key="3">
    <source>
        <dbReference type="ARBA" id="ARBA00023125"/>
    </source>
</evidence>
<dbReference type="Gene3D" id="3.30.160.390">
    <property type="entry name" value="Integrase, DNA-binding domain"/>
    <property type="match status" value="1"/>
</dbReference>
<dbReference type="PATRIC" id="fig|66969.6.peg.3131"/>
<proteinExistence type="inferred from homology"/>
<dbReference type="AlphaFoldDB" id="A0A0W1A0L0"/>
<dbReference type="GO" id="GO:0003677">
    <property type="term" value="F:DNA binding"/>
    <property type="evidence" value="ECO:0007669"/>
    <property type="project" value="UniProtKB-KW"/>
</dbReference>
<protein>
    <submittedName>
        <fullName evidence="6">Phage-related integrase</fullName>
    </submittedName>
</protein>
<dbReference type="RefSeq" id="WP_058481495.1">
    <property type="nucleotide sequence ID" value="NZ_CAAAIQ010000010.1"/>
</dbReference>
<dbReference type="InterPro" id="IPR013762">
    <property type="entry name" value="Integrase-like_cat_sf"/>
</dbReference>
<keyword evidence="4" id="KW-0233">DNA recombination</keyword>
<evidence type="ECO:0000256" key="2">
    <source>
        <dbReference type="ARBA" id="ARBA00022908"/>
    </source>
</evidence>
<keyword evidence="7" id="KW-1185">Reference proteome</keyword>
<dbReference type="InterPro" id="IPR050808">
    <property type="entry name" value="Phage_Integrase"/>
</dbReference>
<dbReference type="Gene3D" id="1.10.150.130">
    <property type="match status" value="1"/>
</dbReference>
<dbReference type="GO" id="GO:0015074">
    <property type="term" value="P:DNA integration"/>
    <property type="evidence" value="ECO:0007669"/>
    <property type="project" value="UniProtKB-KW"/>
</dbReference>
<feature type="domain" description="Tyr recombinase" evidence="5">
    <location>
        <begin position="200"/>
        <end position="382"/>
    </location>
</feature>
<dbReference type="GO" id="GO:0006310">
    <property type="term" value="P:DNA recombination"/>
    <property type="evidence" value="ECO:0007669"/>
    <property type="project" value="UniProtKB-KW"/>
</dbReference>
<comment type="similarity">
    <text evidence="1">Belongs to the 'phage' integrase family.</text>
</comment>
<dbReference type="CDD" id="cd00801">
    <property type="entry name" value="INT_P4_C"/>
    <property type="match status" value="1"/>
</dbReference>
<evidence type="ECO:0000259" key="5">
    <source>
        <dbReference type="PROSITE" id="PS51898"/>
    </source>
</evidence>
<reference evidence="6 7" key="1">
    <citation type="submission" date="2015-11" db="EMBL/GenBank/DDBJ databases">
        <title>Genomic analysis of 38 Legionella species identifies large and diverse effector repertoires.</title>
        <authorList>
            <person name="Burstein D."/>
            <person name="Amaro F."/>
            <person name="Zusman T."/>
            <person name="Lifshitz Z."/>
            <person name="Cohen O."/>
            <person name="Gilbert J.A."/>
            <person name="Pupko T."/>
            <person name="Shuman H.A."/>
            <person name="Segal G."/>
        </authorList>
    </citation>
    <scope>NUCLEOTIDE SEQUENCE [LARGE SCALE GENOMIC DNA]</scope>
    <source>
        <strain evidence="6 7">ATCC 51914</strain>
    </source>
</reference>